<dbReference type="InterPro" id="IPR007848">
    <property type="entry name" value="Small_mtfrase_dom"/>
</dbReference>
<evidence type="ECO:0000259" key="6">
    <source>
        <dbReference type="Pfam" id="PF05175"/>
    </source>
</evidence>
<dbReference type="GO" id="GO:0003676">
    <property type="term" value="F:nucleic acid binding"/>
    <property type="evidence" value="ECO:0007669"/>
    <property type="project" value="InterPro"/>
</dbReference>
<feature type="domain" description="Methyltransferase small" evidence="6">
    <location>
        <begin position="98"/>
        <end position="180"/>
    </location>
</feature>
<dbReference type="PROSITE" id="PS00092">
    <property type="entry name" value="N6_MTASE"/>
    <property type="match status" value="1"/>
</dbReference>
<sequence length="279" mass="31386">MKNAVAQVSKELNISRAEAELIVAALLEKPRFELYLKGELDEPRRRALKIKIMQLRKGIPLEYLTKKVQFLNYTLNIYPGVFIPRLETEYFVEIIGRLVKKTPVAILEIGTGSGALAIALSSLFPKSSIIATDISPAALSCARQNIKQYNLEKQIKLVRGDMLNAFSTPFDLIVSNPPYIPDSRLKSLPDSVKYFEPILAIAGGKNGIDFTKRMLLQAVKQITPDGMIAVEIDEDAVDPLKDFIQSDLSAKFLFKKDLFNRNRYLFIGNFNNEKSKDSN</sequence>
<dbReference type="PANTHER" id="PTHR18895:SF74">
    <property type="entry name" value="MTRF1L RELEASE FACTOR GLUTAMINE METHYLTRANSFERASE"/>
    <property type="match status" value="1"/>
</dbReference>
<dbReference type="CDD" id="cd02440">
    <property type="entry name" value="AdoMet_MTases"/>
    <property type="match status" value="1"/>
</dbReference>
<dbReference type="EMBL" id="DRIG01000095">
    <property type="protein sequence ID" value="HEC79313.1"/>
    <property type="molecule type" value="Genomic_DNA"/>
</dbReference>
<dbReference type="NCBIfam" id="TIGR00536">
    <property type="entry name" value="hemK_fam"/>
    <property type="match status" value="1"/>
</dbReference>
<dbReference type="PANTHER" id="PTHR18895">
    <property type="entry name" value="HEMK METHYLTRANSFERASE"/>
    <property type="match status" value="1"/>
</dbReference>
<dbReference type="GO" id="GO:0032259">
    <property type="term" value="P:methylation"/>
    <property type="evidence" value="ECO:0007669"/>
    <property type="project" value="UniProtKB-KW"/>
</dbReference>
<evidence type="ECO:0000256" key="5">
    <source>
        <dbReference type="ARBA" id="ARBA00048391"/>
    </source>
</evidence>
<evidence type="ECO:0000256" key="2">
    <source>
        <dbReference type="ARBA" id="ARBA00022603"/>
    </source>
</evidence>
<keyword evidence="2 7" id="KW-0489">Methyltransferase</keyword>
<dbReference type="SUPFAM" id="SSF53335">
    <property type="entry name" value="S-adenosyl-L-methionine-dependent methyltransferases"/>
    <property type="match status" value="1"/>
</dbReference>
<protein>
    <recommendedName>
        <fullName evidence="1">peptide chain release factor N(5)-glutamine methyltransferase</fullName>
        <ecNumber evidence="1">2.1.1.297</ecNumber>
    </recommendedName>
</protein>
<comment type="catalytic activity">
    <reaction evidence="5">
        <text>L-glutaminyl-[peptide chain release factor] + S-adenosyl-L-methionine = N(5)-methyl-L-glutaminyl-[peptide chain release factor] + S-adenosyl-L-homocysteine + H(+)</text>
        <dbReference type="Rhea" id="RHEA:42896"/>
        <dbReference type="Rhea" id="RHEA-COMP:10271"/>
        <dbReference type="Rhea" id="RHEA-COMP:10272"/>
        <dbReference type="ChEBI" id="CHEBI:15378"/>
        <dbReference type="ChEBI" id="CHEBI:30011"/>
        <dbReference type="ChEBI" id="CHEBI:57856"/>
        <dbReference type="ChEBI" id="CHEBI:59789"/>
        <dbReference type="ChEBI" id="CHEBI:61891"/>
        <dbReference type="EC" id="2.1.1.297"/>
    </reaction>
</comment>
<evidence type="ECO:0000313" key="8">
    <source>
        <dbReference type="Proteomes" id="UP000885826"/>
    </source>
</evidence>
<dbReference type="EC" id="2.1.1.297" evidence="1"/>
<dbReference type="InterPro" id="IPR002052">
    <property type="entry name" value="DNA_methylase_N6_adenine_CS"/>
</dbReference>
<dbReference type="GO" id="GO:0102559">
    <property type="term" value="F:peptide chain release factor N(5)-glutamine methyltransferase activity"/>
    <property type="evidence" value="ECO:0007669"/>
    <property type="project" value="UniProtKB-EC"/>
</dbReference>
<dbReference type="Pfam" id="PF05175">
    <property type="entry name" value="MTS"/>
    <property type="match status" value="1"/>
</dbReference>
<keyword evidence="4" id="KW-0949">S-adenosyl-L-methionine</keyword>
<proteinExistence type="predicted"/>
<comment type="caution">
    <text evidence="7">The sequence shown here is derived from an EMBL/GenBank/DDBJ whole genome shotgun (WGS) entry which is preliminary data.</text>
</comment>
<evidence type="ECO:0000313" key="7">
    <source>
        <dbReference type="EMBL" id="HEC79313.1"/>
    </source>
</evidence>
<dbReference type="Gene3D" id="3.40.50.150">
    <property type="entry name" value="Vaccinia Virus protein VP39"/>
    <property type="match status" value="1"/>
</dbReference>
<dbReference type="InterPro" id="IPR029063">
    <property type="entry name" value="SAM-dependent_MTases_sf"/>
</dbReference>
<dbReference type="AlphaFoldDB" id="A0A9C9ENF8"/>
<gene>
    <name evidence="7" type="primary">prmC</name>
    <name evidence="7" type="ORF">ENI34_09300</name>
</gene>
<evidence type="ECO:0000256" key="3">
    <source>
        <dbReference type="ARBA" id="ARBA00022679"/>
    </source>
</evidence>
<dbReference type="InterPro" id="IPR050320">
    <property type="entry name" value="N5-glutamine_MTase"/>
</dbReference>
<keyword evidence="3 7" id="KW-0808">Transferase</keyword>
<accession>A0A9C9ENF8</accession>
<dbReference type="NCBIfam" id="TIGR03534">
    <property type="entry name" value="RF_mod_PrmC"/>
    <property type="match status" value="1"/>
</dbReference>
<reference evidence="7" key="1">
    <citation type="journal article" date="2020" name="mSystems">
        <title>Genome- and Community-Level Interaction Insights into Carbon Utilization and Element Cycling Functions of Hydrothermarchaeota in Hydrothermal Sediment.</title>
        <authorList>
            <person name="Zhou Z."/>
            <person name="Liu Y."/>
            <person name="Xu W."/>
            <person name="Pan J."/>
            <person name="Luo Z.H."/>
            <person name="Li M."/>
        </authorList>
    </citation>
    <scope>NUCLEOTIDE SEQUENCE</scope>
    <source>
        <strain evidence="7">HyVt-388</strain>
    </source>
</reference>
<dbReference type="InterPro" id="IPR004556">
    <property type="entry name" value="HemK-like"/>
</dbReference>
<organism evidence="7 8">
    <name type="scientific">candidate division WOR-3 bacterium</name>
    <dbReference type="NCBI Taxonomy" id="2052148"/>
    <lineage>
        <taxon>Bacteria</taxon>
        <taxon>Bacteria division WOR-3</taxon>
    </lineage>
</organism>
<name>A0A9C9ENF8_UNCW3</name>
<dbReference type="Gene3D" id="1.10.8.10">
    <property type="entry name" value="DNA helicase RuvA subunit, C-terminal domain"/>
    <property type="match status" value="1"/>
</dbReference>
<evidence type="ECO:0000256" key="1">
    <source>
        <dbReference type="ARBA" id="ARBA00012771"/>
    </source>
</evidence>
<evidence type="ECO:0000256" key="4">
    <source>
        <dbReference type="ARBA" id="ARBA00022691"/>
    </source>
</evidence>
<dbReference type="InterPro" id="IPR019874">
    <property type="entry name" value="RF_methyltr_PrmC"/>
</dbReference>
<dbReference type="Proteomes" id="UP000885826">
    <property type="component" value="Unassembled WGS sequence"/>
</dbReference>